<dbReference type="Proteomes" id="UP000237881">
    <property type="component" value="Unassembled WGS sequence"/>
</dbReference>
<evidence type="ECO:0000313" key="1">
    <source>
        <dbReference type="EMBL" id="PPF10260.1"/>
    </source>
</evidence>
<accession>A0ABD6W575</accession>
<proteinExistence type="predicted"/>
<protein>
    <recommendedName>
        <fullName evidence="5">Type VII secretion integral membrane protein EccD</fullName>
    </recommendedName>
</protein>
<evidence type="ECO:0000313" key="3">
    <source>
        <dbReference type="Proteomes" id="UP000237881"/>
    </source>
</evidence>
<dbReference type="Pfam" id="PF08817">
    <property type="entry name" value="YukD"/>
    <property type="match status" value="1"/>
</dbReference>
<comment type="caution">
    <text evidence="1">The sequence shown here is derived from an EMBL/GenBank/DDBJ whole genome shotgun (WGS) entry which is preliminary data.</text>
</comment>
<evidence type="ECO:0000313" key="2">
    <source>
        <dbReference type="EMBL" id="PPH72287.1"/>
    </source>
</evidence>
<dbReference type="AlphaFoldDB" id="A0ABD6W575"/>
<dbReference type="Proteomes" id="UP000239698">
    <property type="component" value="Unassembled WGS sequence"/>
</dbReference>
<name>A0ABD6W575_RATRA</name>
<evidence type="ECO:0000313" key="4">
    <source>
        <dbReference type="Proteomes" id="UP000239698"/>
    </source>
</evidence>
<dbReference type="InterPro" id="IPR024962">
    <property type="entry name" value="YukD-like"/>
</dbReference>
<reference evidence="3 4" key="1">
    <citation type="submission" date="2018-02" db="EMBL/GenBank/DDBJ databases">
        <title>Bacteriophage NCPPB3778 and a type I-E CRISPR drive the evolution of the US Biological Select Agent, Rathayibacter toxicus.</title>
        <authorList>
            <person name="Davis E.W.II."/>
            <person name="Tabima J.F."/>
            <person name="Weisberg A.J."/>
            <person name="Lopes L.D."/>
            <person name="Wiseman M.S."/>
            <person name="Wiseman M.S."/>
            <person name="Pupko T."/>
            <person name="Belcher M.S."/>
            <person name="Sechler A.J."/>
            <person name="Tancos M.A."/>
            <person name="Schroeder B.K."/>
            <person name="Murray T.D."/>
            <person name="Luster D.G."/>
            <person name="Schneider W.L."/>
            <person name="Rogers E."/>
            <person name="Andreote F.D."/>
            <person name="Grunwald N.J."/>
            <person name="Putnam M.L."/>
            <person name="Chang J.H."/>
        </authorList>
    </citation>
    <scope>NUCLEOTIDE SEQUENCE [LARGE SCALE GENOMIC DNA]</scope>
    <source>
        <strain evidence="2 4">AY1D6</strain>
        <strain evidence="1 3">AY1I9</strain>
    </source>
</reference>
<evidence type="ECO:0008006" key="5">
    <source>
        <dbReference type="Google" id="ProtNLM"/>
    </source>
</evidence>
<keyword evidence="4" id="KW-1185">Reference proteome</keyword>
<dbReference type="EMBL" id="PSUL01000047">
    <property type="protein sequence ID" value="PPF10260.1"/>
    <property type="molecule type" value="Genomic_DNA"/>
</dbReference>
<dbReference type="EMBL" id="PSVT01000052">
    <property type="protein sequence ID" value="PPH72287.1"/>
    <property type="molecule type" value="Genomic_DNA"/>
</dbReference>
<organism evidence="1 3">
    <name type="scientific">Rathayibacter rathayi</name>
    <name type="common">Corynebacterium rathayi</name>
    <dbReference type="NCBI Taxonomy" id="33887"/>
    <lineage>
        <taxon>Bacteria</taxon>
        <taxon>Bacillati</taxon>
        <taxon>Actinomycetota</taxon>
        <taxon>Actinomycetes</taxon>
        <taxon>Micrococcales</taxon>
        <taxon>Microbacteriaceae</taxon>
        <taxon>Rathayibacter</taxon>
    </lineage>
</organism>
<dbReference type="Gene3D" id="3.10.20.90">
    <property type="entry name" value="Phosphatidylinositol 3-kinase Catalytic Subunit, Chain A, domain 1"/>
    <property type="match status" value="1"/>
</dbReference>
<sequence length="79" mass="8428">MIEVTLEHAGKLIDLLVPSEVTVNRLTQLIREGCVARGLALPKGFSLALNDKAFAVSGYDVISSFGIGNGDRLQIGTQE</sequence>
<dbReference type="RefSeq" id="WP_104249205.1">
    <property type="nucleotide sequence ID" value="NZ_PSUD01000052.1"/>
</dbReference>
<gene>
    <name evidence="1" type="ORF">C5C04_13585</name>
    <name evidence="2" type="ORF">C5C40_14695</name>
</gene>